<dbReference type="HOGENOM" id="CLU_2237693_0_0_1"/>
<dbReference type="EMBL" id="KN832061">
    <property type="protein sequence ID" value="KIN95768.1"/>
    <property type="molecule type" value="Genomic_DNA"/>
</dbReference>
<evidence type="ECO:0000313" key="2">
    <source>
        <dbReference type="Proteomes" id="UP000054217"/>
    </source>
</evidence>
<dbReference type="OrthoDB" id="3249394at2759"/>
<gene>
    <name evidence="1" type="ORF">M404DRAFT_33914</name>
</gene>
<dbReference type="AlphaFoldDB" id="A0A0C3NKA3"/>
<protein>
    <submittedName>
        <fullName evidence="1">Uncharacterized protein</fullName>
    </submittedName>
</protein>
<proteinExistence type="predicted"/>
<organism evidence="1 2">
    <name type="scientific">Pisolithus tinctorius Marx 270</name>
    <dbReference type="NCBI Taxonomy" id="870435"/>
    <lineage>
        <taxon>Eukaryota</taxon>
        <taxon>Fungi</taxon>
        <taxon>Dikarya</taxon>
        <taxon>Basidiomycota</taxon>
        <taxon>Agaricomycotina</taxon>
        <taxon>Agaricomycetes</taxon>
        <taxon>Agaricomycetidae</taxon>
        <taxon>Boletales</taxon>
        <taxon>Sclerodermatineae</taxon>
        <taxon>Pisolithaceae</taxon>
        <taxon>Pisolithus</taxon>
    </lineage>
</organism>
<reference evidence="2" key="2">
    <citation type="submission" date="2015-01" db="EMBL/GenBank/DDBJ databases">
        <title>Evolutionary Origins and Diversification of the Mycorrhizal Mutualists.</title>
        <authorList>
            <consortium name="DOE Joint Genome Institute"/>
            <consortium name="Mycorrhizal Genomics Consortium"/>
            <person name="Kohler A."/>
            <person name="Kuo A."/>
            <person name="Nagy L.G."/>
            <person name="Floudas D."/>
            <person name="Copeland A."/>
            <person name="Barry K.W."/>
            <person name="Cichocki N."/>
            <person name="Veneault-Fourrey C."/>
            <person name="LaButti K."/>
            <person name="Lindquist E.A."/>
            <person name="Lipzen A."/>
            <person name="Lundell T."/>
            <person name="Morin E."/>
            <person name="Murat C."/>
            <person name="Riley R."/>
            <person name="Ohm R."/>
            <person name="Sun H."/>
            <person name="Tunlid A."/>
            <person name="Henrissat B."/>
            <person name="Grigoriev I.V."/>
            <person name="Hibbett D.S."/>
            <person name="Martin F."/>
        </authorList>
    </citation>
    <scope>NUCLEOTIDE SEQUENCE [LARGE SCALE GENOMIC DNA]</scope>
    <source>
        <strain evidence="2">Marx 270</strain>
    </source>
</reference>
<accession>A0A0C3NKA3</accession>
<dbReference type="Proteomes" id="UP000054217">
    <property type="component" value="Unassembled WGS sequence"/>
</dbReference>
<sequence>MHDMRIPMPDTGRLTSEGDITRAPMTRVPLVVYPGSEGILKAAKHKYDRDLFFKRIIEDPQAFKNFNITPDGFISLKLPDRTVFCVPDIEVDGKRLREKDGVIYS</sequence>
<keyword evidence="2" id="KW-1185">Reference proteome</keyword>
<dbReference type="InParanoid" id="A0A0C3NKA3"/>
<evidence type="ECO:0000313" key="1">
    <source>
        <dbReference type="EMBL" id="KIN95768.1"/>
    </source>
</evidence>
<name>A0A0C3NKA3_PISTI</name>
<reference evidence="1 2" key="1">
    <citation type="submission" date="2014-04" db="EMBL/GenBank/DDBJ databases">
        <authorList>
            <consortium name="DOE Joint Genome Institute"/>
            <person name="Kuo A."/>
            <person name="Kohler A."/>
            <person name="Costa M.D."/>
            <person name="Nagy L.G."/>
            <person name="Floudas D."/>
            <person name="Copeland A."/>
            <person name="Barry K.W."/>
            <person name="Cichocki N."/>
            <person name="Veneault-Fourrey C."/>
            <person name="LaButti K."/>
            <person name="Lindquist E.A."/>
            <person name="Lipzen A."/>
            <person name="Lundell T."/>
            <person name="Morin E."/>
            <person name="Murat C."/>
            <person name="Sun H."/>
            <person name="Tunlid A."/>
            <person name="Henrissat B."/>
            <person name="Grigoriev I.V."/>
            <person name="Hibbett D.S."/>
            <person name="Martin F."/>
            <person name="Nordberg H.P."/>
            <person name="Cantor M.N."/>
            <person name="Hua S.X."/>
        </authorList>
    </citation>
    <scope>NUCLEOTIDE SEQUENCE [LARGE SCALE GENOMIC DNA]</scope>
    <source>
        <strain evidence="1 2">Marx 270</strain>
    </source>
</reference>